<dbReference type="eggNOG" id="KOG0131">
    <property type="taxonomic scope" value="Eukaryota"/>
</dbReference>
<dbReference type="GO" id="GO:0000398">
    <property type="term" value="P:mRNA splicing, via spliceosome"/>
    <property type="evidence" value="ECO:0007669"/>
    <property type="project" value="UniProtKB-ARBA"/>
</dbReference>
<keyword evidence="5" id="KW-0539">Nucleus</keyword>
<dbReference type="PANTHER" id="PTHR48030">
    <property type="entry name" value="SPLICING FACTOR 3B SUBUNIT 4"/>
    <property type="match status" value="1"/>
</dbReference>
<evidence type="ECO:0000256" key="3">
    <source>
        <dbReference type="ARBA" id="ARBA00022737"/>
    </source>
</evidence>
<sequence>MASLAVVEHRNQDATVYVGNLDQACSEELLTELFSQVGRVASVYMPKDKLSGQHNGYGFVEYLDAVDADYAMTILHMMKLFGRPVRVSKSSLNDEEGRHSRDIGANLFIGNVDPIDVNEQLLYETFTAFGTLVRTPNIARDEATQQSKGFAFLSYDSFQAADMAIELMNGQYLGNRQIQVNYAWKKDANGNITNERHGSRAERMLAEAKRANQQLGPSGPTLFRPNSTFASTGQQSTGSFLPPPPPPPLSSMPPPPPPLPPLAGSAIPPPPPPPPPLPQTAAGVPPPPPPPIVKTLPPPPPPPPITETLPPPSHGAFLPPPPPPPPSF</sequence>
<feature type="compositionally biased region" description="Pro residues" evidence="7">
    <location>
        <begin position="241"/>
        <end position="328"/>
    </location>
</feature>
<keyword evidence="10" id="KW-1185">Reference proteome</keyword>
<dbReference type="OMA" id="AMVYEIM"/>
<comment type="similarity">
    <text evidence="2">Belongs to the SF3B4 family.</text>
</comment>
<dbReference type="PRINTS" id="PR01217">
    <property type="entry name" value="PRICHEXTENSN"/>
</dbReference>
<dbReference type="FunFam" id="3.30.70.330:FF:000895">
    <property type="entry name" value="Hsh49p"/>
    <property type="match status" value="1"/>
</dbReference>
<dbReference type="AlphaFoldDB" id="B7GE03"/>
<evidence type="ECO:0000256" key="2">
    <source>
        <dbReference type="ARBA" id="ARBA00008363"/>
    </source>
</evidence>
<evidence type="ECO:0000256" key="7">
    <source>
        <dbReference type="SAM" id="MobiDB-lite"/>
    </source>
</evidence>
<dbReference type="PROSITE" id="PS50102">
    <property type="entry name" value="RRM"/>
    <property type="match status" value="2"/>
</dbReference>
<dbReference type="SUPFAM" id="SSF54928">
    <property type="entry name" value="RNA-binding domain, RBD"/>
    <property type="match status" value="1"/>
</dbReference>
<dbReference type="InterPro" id="IPR012677">
    <property type="entry name" value="Nucleotide-bd_a/b_plait_sf"/>
</dbReference>
<dbReference type="InterPro" id="IPR052084">
    <property type="entry name" value="SF3B4_spliceosome_assoc"/>
</dbReference>
<dbReference type="GO" id="GO:0097525">
    <property type="term" value="C:spliceosomal snRNP complex"/>
    <property type="evidence" value="ECO:0007669"/>
    <property type="project" value="UniProtKB-ARBA"/>
</dbReference>
<reference evidence="10" key="2">
    <citation type="submission" date="2008-08" db="EMBL/GenBank/DDBJ databases">
        <authorList>
            <consortium name="Diatom Consortium"/>
            <person name="Grigoriev I."/>
            <person name="Grimwood J."/>
            <person name="Kuo A."/>
            <person name="Otillar R.P."/>
            <person name="Salamov A."/>
            <person name="Detter J.C."/>
            <person name="Lindquist E."/>
            <person name="Shapiro H."/>
            <person name="Lucas S."/>
            <person name="Glavina del Rio T."/>
            <person name="Pitluck S."/>
            <person name="Rokhsar D."/>
            <person name="Bowler C."/>
        </authorList>
    </citation>
    <scope>GENOME REANNOTATION</scope>
    <source>
        <strain evidence="10">CCAP 1055/1</strain>
    </source>
</reference>
<dbReference type="STRING" id="556484.B7GE03"/>
<feature type="domain" description="RRM" evidence="8">
    <location>
        <begin position="105"/>
        <end position="185"/>
    </location>
</feature>
<reference evidence="9 10" key="1">
    <citation type="journal article" date="2008" name="Nature">
        <title>The Phaeodactylum genome reveals the evolutionary history of diatom genomes.</title>
        <authorList>
            <person name="Bowler C."/>
            <person name="Allen A.E."/>
            <person name="Badger J.H."/>
            <person name="Grimwood J."/>
            <person name="Jabbari K."/>
            <person name="Kuo A."/>
            <person name="Maheswari U."/>
            <person name="Martens C."/>
            <person name="Maumus F."/>
            <person name="Otillar R.P."/>
            <person name="Rayko E."/>
            <person name="Salamov A."/>
            <person name="Vandepoele K."/>
            <person name="Beszteri B."/>
            <person name="Gruber A."/>
            <person name="Heijde M."/>
            <person name="Katinka M."/>
            <person name="Mock T."/>
            <person name="Valentin K."/>
            <person name="Verret F."/>
            <person name="Berges J.A."/>
            <person name="Brownlee C."/>
            <person name="Cadoret J.P."/>
            <person name="Chiovitti A."/>
            <person name="Choi C.J."/>
            <person name="Coesel S."/>
            <person name="De Martino A."/>
            <person name="Detter J.C."/>
            <person name="Durkin C."/>
            <person name="Falciatore A."/>
            <person name="Fournet J."/>
            <person name="Haruta M."/>
            <person name="Huysman M.J."/>
            <person name="Jenkins B.D."/>
            <person name="Jiroutova K."/>
            <person name="Jorgensen R.E."/>
            <person name="Joubert Y."/>
            <person name="Kaplan A."/>
            <person name="Kroger N."/>
            <person name="Kroth P.G."/>
            <person name="La Roche J."/>
            <person name="Lindquist E."/>
            <person name="Lommer M."/>
            <person name="Martin-Jezequel V."/>
            <person name="Lopez P.J."/>
            <person name="Lucas S."/>
            <person name="Mangogna M."/>
            <person name="McGinnis K."/>
            <person name="Medlin L.K."/>
            <person name="Montsant A."/>
            <person name="Oudot-Le Secq M.P."/>
            <person name="Napoli C."/>
            <person name="Obornik M."/>
            <person name="Parker M.S."/>
            <person name="Petit J.L."/>
            <person name="Porcel B.M."/>
            <person name="Poulsen N."/>
            <person name="Robison M."/>
            <person name="Rychlewski L."/>
            <person name="Rynearson T.A."/>
            <person name="Schmutz J."/>
            <person name="Shapiro H."/>
            <person name="Siaut M."/>
            <person name="Stanley M."/>
            <person name="Sussman M.R."/>
            <person name="Taylor A.R."/>
            <person name="Vardi A."/>
            <person name="von Dassow P."/>
            <person name="Vyverman W."/>
            <person name="Willis A."/>
            <person name="Wyrwicz L.S."/>
            <person name="Rokhsar D.S."/>
            <person name="Weissenbach J."/>
            <person name="Armbrust E.V."/>
            <person name="Green B.R."/>
            <person name="Van de Peer Y."/>
            <person name="Grigoriev I.V."/>
        </authorList>
    </citation>
    <scope>NUCLEOTIDE SEQUENCE [LARGE SCALE GENOMIC DNA]</scope>
    <source>
        <strain evidence="9 10">CCAP 1055/1</strain>
    </source>
</reference>
<feature type="compositionally biased region" description="Polar residues" evidence="7">
    <location>
        <begin position="224"/>
        <end position="239"/>
    </location>
</feature>
<dbReference type="CDD" id="cd12334">
    <property type="entry name" value="RRM1_SF3B4"/>
    <property type="match status" value="1"/>
</dbReference>
<dbReference type="OrthoDB" id="10259687at2759"/>
<dbReference type="Proteomes" id="UP000000759">
    <property type="component" value="Chromosome 29"/>
</dbReference>
<evidence type="ECO:0000256" key="5">
    <source>
        <dbReference type="ARBA" id="ARBA00023242"/>
    </source>
</evidence>
<dbReference type="Pfam" id="PF00076">
    <property type="entry name" value="RRM_1"/>
    <property type="match status" value="2"/>
</dbReference>
<comment type="subcellular location">
    <subcellularLocation>
        <location evidence="1">Nucleus</location>
    </subcellularLocation>
</comment>
<feature type="region of interest" description="Disordered" evidence="7">
    <location>
        <begin position="211"/>
        <end position="328"/>
    </location>
</feature>
<dbReference type="InterPro" id="IPR000504">
    <property type="entry name" value="RRM_dom"/>
</dbReference>
<dbReference type="GO" id="GO:0071011">
    <property type="term" value="C:precatalytic spliceosome"/>
    <property type="evidence" value="ECO:0007669"/>
    <property type="project" value="TreeGrafter"/>
</dbReference>
<organism evidence="9 10">
    <name type="scientific">Phaeodactylum tricornutum (strain CCAP 1055/1)</name>
    <dbReference type="NCBI Taxonomy" id="556484"/>
    <lineage>
        <taxon>Eukaryota</taxon>
        <taxon>Sar</taxon>
        <taxon>Stramenopiles</taxon>
        <taxon>Ochrophyta</taxon>
        <taxon>Bacillariophyta</taxon>
        <taxon>Bacillariophyceae</taxon>
        <taxon>Bacillariophycidae</taxon>
        <taxon>Naviculales</taxon>
        <taxon>Phaeodactylaceae</taxon>
        <taxon>Phaeodactylum</taxon>
    </lineage>
</organism>
<dbReference type="FunFam" id="3.30.70.330:FF:000505">
    <property type="entry name" value="Splicing factor 3B subunit 4"/>
    <property type="match status" value="1"/>
</dbReference>
<dbReference type="SMART" id="SM00360">
    <property type="entry name" value="RRM"/>
    <property type="match status" value="2"/>
</dbReference>
<evidence type="ECO:0000313" key="10">
    <source>
        <dbReference type="Proteomes" id="UP000000759"/>
    </source>
</evidence>
<dbReference type="GO" id="GO:0003723">
    <property type="term" value="F:RNA binding"/>
    <property type="evidence" value="ECO:0007669"/>
    <property type="project" value="UniProtKB-UniRule"/>
</dbReference>
<name>B7GE03_PHATC</name>
<feature type="domain" description="RRM" evidence="8">
    <location>
        <begin position="14"/>
        <end position="92"/>
    </location>
</feature>
<dbReference type="EMBL" id="CM000631">
    <property type="protein sequence ID" value="EEC43218.1"/>
    <property type="molecule type" value="Genomic_DNA"/>
</dbReference>
<evidence type="ECO:0000256" key="4">
    <source>
        <dbReference type="ARBA" id="ARBA00022884"/>
    </source>
</evidence>
<proteinExistence type="inferred from homology"/>
<accession>B7GE03</accession>
<dbReference type="InParanoid" id="B7GE03"/>
<keyword evidence="3" id="KW-0677">Repeat</keyword>
<keyword evidence="4 6" id="KW-0694">RNA-binding</keyword>
<dbReference type="HOGENOM" id="CLU_012062_21_2_1"/>
<evidence type="ECO:0000313" key="9">
    <source>
        <dbReference type="EMBL" id="EEC43218.1"/>
    </source>
</evidence>
<dbReference type="GeneID" id="7199211"/>
<dbReference type="Gene3D" id="3.30.70.330">
    <property type="match status" value="2"/>
</dbReference>
<dbReference type="InterPro" id="IPR034158">
    <property type="entry name" value="SF3B4_RRM1"/>
</dbReference>
<dbReference type="GO" id="GO:0048026">
    <property type="term" value="P:positive regulation of mRNA splicing, via spliceosome"/>
    <property type="evidence" value="ECO:0007669"/>
    <property type="project" value="TreeGrafter"/>
</dbReference>
<gene>
    <name evidence="9" type="ORF">PHATRDRAFT_51283</name>
</gene>
<dbReference type="PaxDb" id="2850-Phatr51283"/>
<dbReference type="RefSeq" id="XP_002185349.1">
    <property type="nucleotide sequence ID" value="XM_002185313.1"/>
</dbReference>
<protein>
    <recommendedName>
        <fullName evidence="8">RRM domain-containing protein</fullName>
    </recommendedName>
</protein>
<dbReference type="PANTHER" id="PTHR48030:SF3">
    <property type="entry name" value="SPLICING FACTOR 3B SUBUNIT 4"/>
    <property type="match status" value="1"/>
</dbReference>
<dbReference type="InterPro" id="IPR035979">
    <property type="entry name" value="RBD_domain_sf"/>
</dbReference>
<dbReference type="GO" id="GO:0005730">
    <property type="term" value="C:nucleolus"/>
    <property type="evidence" value="ECO:0007669"/>
    <property type="project" value="TreeGrafter"/>
</dbReference>
<evidence type="ECO:0000259" key="8">
    <source>
        <dbReference type="PROSITE" id="PS50102"/>
    </source>
</evidence>
<dbReference type="KEGG" id="pti:PHATRDRAFT_51283"/>
<evidence type="ECO:0000256" key="6">
    <source>
        <dbReference type="PROSITE-ProRule" id="PRU00176"/>
    </source>
</evidence>
<evidence type="ECO:0000256" key="1">
    <source>
        <dbReference type="ARBA" id="ARBA00004123"/>
    </source>
</evidence>